<keyword evidence="1 2" id="KW-0694">RNA-binding</keyword>
<protein>
    <recommendedName>
        <fullName evidence="4">RRM domain-containing protein</fullName>
    </recommendedName>
</protein>
<evidence type="ECO:0000256" key="3">
    <source>
        <dbReference type="SAM" id="MobiDB-lite"/>
    </source>
</evidence>
<dbReference type="InterPro" id="IPR000504">
    <property type="entry name" value="RRM_dom"/>
</dbReference>
<sequence length="487" mass="55188">MASTSSSYALHDPSVPPGSRKMNRAAACRRRRRRRFWCGTSRRRYRTRCSLASFPLRCFLCATLRRWKICPSLLFGIADCLFSFSLFRLRNCAFVDFKDEMLANQALSQLNRYVILRLRFLGKVLTVERANQGNLKNSNQHQHHQDQLVKGLSHPPISLLKDSSKNTNNLTHGGEPIAPRLGVDYPFPPHLEYEYPPPDGNILTNIVNALIAVPRFYTQVVLHLMNKMNIPAPFRMALPTPPLPPQVPAPPPPPPPSSTKPQLTDLSSDESEMESSDEDRDDTSRRKRAKREAIVGPAVDKGVAHEAVGLKPAMLVPKEVLKIKKKNPVLQINIGSKPMRKEIAEHENNTKELAREEEHLQQKHFATPKEIESGKLPRRKYYLFQCSRITLLGILLLFSTSRIWRRMSFQMTFILFLARSLFESVDAARSGLHIKLMQEGRMRGQAFVTFPSVDLAQHALNLANGYVFKGKAMIIQFGRNPVAGKAT</sequence>
<evidence type="ECO:0000256" key="2">
    <source>
        <dbReference type="PROSITE-ProRule" id="PRU00176"/>
    </source>
</evidence>
<proteinExistence type="predicted"/>
<dbReference type="GO" id="GO:0000398">
    <property type="term" value="P:mRNA splicing, via spliceosome"/>
    <property type="evidence" value="ECO:0007669"/>
    <property type="project" value="TreeGrafter"/>
</dbReference>
<dbReference type="PANTHER" id="PTHR16105">
    <property type="entry name" value="RNA-BINDING REGION-CONTAINING PROTEIN 3"/>
    <property type="match status" value="1"/>
</dbReference>
<dbReference type="AlphaFoldDB" id="A0A6V7PDN5"/>
<dbReference type="GO" id="GO:0030626">
    <property type="term" value="F:U12 snRNA binding"/>
    <property type="evidence" value="ECO:0007669"/>
    <property type="project" value="TreeGrafter"/>
</dbReference>
<gene>
    <name evidence="5" type="ORF">CB5_LOCUS12162</name>
</gene>
<feature type="domain" description="RRM" evidence="4">
    <location>
        <begin position="419"/>
        <end position="480"/>
    </location>
</feature>
<feature type="compositionally biased region" description="Acidic residues" evidence="3">
    <location>
        <begin position="267"/>
        <end position="281"/>
    </location>
</feature>
<dbReference type="InterPro" id="IPR012677">
    <property type="entry name" value="Nucleotide-bd_a/b_plait_sf"/>
</dbReference>
<dbReference type="PROSITE" id="PS50102">
    <property type="entry name" value="RRM"/>
    <property type="match status" value="1"/>
</dbReference>
<dbReference type="GO" id="GO:0097157">
    <property type="term" value="F:pre-mRNA intronic binding"/>
    <property type="evidence" value="ECO:0007669"/>
    <property type="project" value="TreeGrafter"/>
</dbReference>
<feature type="region of interest" description="Disordered" evidence="3">
    <location>
        <begin position="241"/>
        <end position="293"/>
    </location>
</feature>
<reference evidence="5" key="1">
    <citation type="submission" date="2020-07" db="EMBL/GenBank/DDBJ databases">
        <authorList>
            <person name="Lin J."/>
        </authorList>
    </citation>
    <scope>NUCLEOTIDE SEQUENCE</scope>
</reference>
<accession>A0A6V7PDN5</accession>
<evidence type="ECO:0000313" key="5">
    <source>
        <dbReference type="EMBL" id="CAD1828951.1"/>
    </source>
</evidence>
<evidence type="ECO:0000259" key="4">
    <source>
        <dbReference type="PROSITE" id="PS50102"/>
    </source>
</evidence>
<dbReference type="GO" id="GO:0005689">
    <property type="term" value="C:U12-type spliceosomal complex"/>
    <property type="evidence" value="ECO:0007669"/>
    <property type="project" value="TreeGrafter"/>
</dbReference>
<evidence type="ECO:0000256" key="1">
    <source>
        <dbReference type="ARBA" id="ARBA00022884"/>
    </source>
</evidence>
<dbReference type="InterPro" id="IPR035979">
    <property type="entry name" value="RBD_domain_sf"/>
</dbReference>
<feature type="region of interest" description="Disordered" evidence="3">
    <location>
        <begin position="1"/>
        <end position="27"/>
    </location>
</feature>
<organism evidence="5">
    <name type="scientific">Ananas comosus var. bracteatus</name>
    <name type="common">red pineapple</name>
    <dbReference type="NCBI Taxonomy" id="296719"/>
    <lineage>
        <taxon>Eukaryota</taxon>
        <taxon>Viridiplantae</taxon>
        <taxon>Streptophyta</taxon>
        <taxon>Embryophyta</taxon>
        <taxon>Tracheophyta</taxon>
        <taxon>Spermatophyta</taxon>
        <taxon>Magnoliopsida</taxon>
        <taxon>Liliopsida</taxon>
        <taxon>Poales</taxon>
        <taxon>Bromeliaceae</taxon>
        <taxon>Bromelioideae</taxon>
        <taxon>Ananas</taxon>
    </lineage>
</organism>
<dbReference type="Gene3D" id="3.30.70.330">
    <property type="match status" value="2"/>
</dbReference>
<dbReference type="Pfam" id="PF00076">
    <property type="entry name" value="RRM_1"/>
    <property type="match status" value="1"/>
</dbReference>
<dbReference type="PANTHER" id="PTHR16105:SF0">
    <property type="entry name" value="RNA-BINDING REGION-CONTAINING PROTEIN 3"/>
    <property type="match status" value="1"/>
</dbReference>
<name>A0A6V7PDN5_ANACO</name>
<dbReference type="EMBL" id="LR862147">
    <property type="protein sequence ID" value="CAD1828951.1"/>
    <property type="molecule type" value="Genomic_DNA"/>
</dbReference>
<dbReference type="SUPFAM" id="SSF54928">
    <property type="entry name" value="RNA-binding domain, RBD"/>
    <property type="match status" value="2"/>
</dbReference>
<dbReference type="InterPro" id="IPR045164">
    <property type="entry name" value="RBM41/RNPC3"/>
</dbReference>
<feature type="compositionally biased region" description="Pro residues" evidence="3">
    <location>
        <begin position="241"/>
        <end position="258"/>
    </location>
</feature>